<feature type="domain" description="General stress protein 17M-like" evidence="2">
    <location>
        <begin position="10"/>
        <end position="76"/>
    </location>
</feature>
<accession>A0A4R6KMI5</accession>
<dbReference type="AlphaFoldDB" id="A0A4R6KMI5"/>
<evidence type="ECO:0000259" key="2">
    <source>
        <dbReference type="Pfam" id="PF11181"/>
    </source>
</evidence>
<name>A0A4R6KMI5_9ACTN</name>
<dbReference type="OrthoDB" id="3826119at2"/>
<dbReference type="Proteomes" id="UP000295388">
    <property type="component" value="Unassembled WGS sequence"/>
</dbReference>
<evidence type="ECO:0000313" key="4">
    <source>
        <dbReference type="Proteomes" id="UP000295388"/>
    </source>
</evidence>
<gene>
    <name evidence="3" type="ORF">EV643_102482</name>
</gene>
<comment type="caution">
    <text evidence="3">The sequence shown here is derived from an EMBL/GenBank/DDBJ whole genome shotgun (WGS) entry which is preliminary data.</text>
</comment>
<feature type="transmembrane region" description="Helical" evidence="1">
    <location>
        <begin position="87"/>
        <end position="108"/>
    </location>
</feature>
<dbReference type="EMBL" id="SNWQ01000002">
    <property type="protein sequence ID" value="TDO52643.1"/>
    <property type="molecule type" value="Genomic_DNA"/>
</dbReference>
<keyword evidence="1" id="KW-0472">Membrane</keyword>
<proteinExistence type="predicted"/>
<sequence>MAQPLVHDGLVASAATYAEAQGTVEYLRKYGMAGESLLVVGSELRLAERRTGTSVPRLTAVTAGVGGGLGLLMGIFVTLVADTNMTGLVVVFWGAAYGVIVGALVGLFRGLIRNRPEAVSTEVVPTRYEIRCPAAEASVAIALLQQDQAA</sequence>
<reference evidence="3 4" key="1">
    <citation type="submission" date="2019-03" db="EMBL/GenBank/DDBJ databases">
        <title>Genomic Encyclopedia of Type Strains, Phase III (KMG-III): the genomes of soil and plant-associated and newly described type strains.</title>
        <authorList>
            <person name="Whitman W."/>
        </authorList>
    </citation>
    <scope>NUCLEOTIDE SEQUENCE [LARGE SCALE GENOMIC DNA]</scope>
    <source>
        <strain evidence="3 4">VKM Ac-2527</strain>
    </source>
</reference>
<organism evidence="3 4">
    <name type="scientific">Kribbella caucasensis</name>
    <dbReference type="NCBI Taxonomy" id="2512215"/>
    <lineage>
        <taxon>Bacteria</taxon>
        <taxon>Bacillati</taxon>
        <taxon>Actinomycetota</taxon>
        <taxon>Actinomycetes</taxon>
        <taxon>Propionibacteriales</taxon>
        <taxon>Kribbellaceae</taxon>
        <taxon>Kribbella</taxon>
    </lineage>
</organism>
<evidence type="ECO:0000313" key="3">
    <source>
        <dbReference type="EMBL" id="TDO52643.1"/>
    </source>
</evidence>
<dbReference type="Pfam" id="PF11181">
    <property type="entry name" value="YflT"/>
    <property type="match status" value="1"/>
</dbReference>
<dbReference type="RefSeq" id="WP_133799043.1">
    <property type="nucleotide sequence ID" value="NZ_SNWQ01000002.1"/>
</dbReference>
<feature type="transmembrane region" description="Helical" evidence="1">
    <location>
        <begin position="58"/>
        <end position="81"/>
    </location>
</feature>
<keyword evidence="1" id="KW-1133">Transmembrane helix</keyword>
<dbReference type="InterPro" id="IPR025889">
    <property type="entry name" value="GSP17M-like_dom"/>
</dbReference>
<protein>
    <recommendedName>
        <fullName evidence="2">General stress protein 17M-like domain-containing protein</fullName>
    </recommendedName>
</protein>
<keyword evidence="4" id="KW-1185">Reference proteome</keyword>
<keyword evidence="1" id="KW-0812">Transmembrane</keyword>
<evidence type="ECO:0000256" key="1">
    <source>
        <dbReference type="SAM" id="Phobius"/>
    </source>
</evidence>